<dbReference type="AlphaFoldDB" id="A0A1J4NU18"/>
<dbReference type="SUPFAM" id="SSF53850">
    <property type="entry name" value="Periplasmic binding protein-like II"/>
    <property type="match status" value="1"/>
</dbReference>
<protein>
    <recommendedName>
        <fullName evidence="1">Solute-binding protein family 5 domain-containing protein</fullName>
    </recommendedName>
</protein>
<sequence>MKRYHRTERSRREFLGGALAATLALAVTGCGSSGGTEQKGGAAGNGTVDRNATVKIAIDSLSTNFDPIQNIGSGGNYTLPQVYDQLLQLDEKLNPKAMLATKWQYNDDGTELTMTLRDDAVFNDDGSKLDAAAVKTSVERAKNDKSSLVAGELAALKGVEAVDATTVKFTFSAPSYSFLSDLAGDPRISSVVNPKRATDGSLVKKPAGSGPYTLTSATQSKMVFDRVAKHWDTSSGLAKRLEVQAIMDAKSRLNALRGGQLDVVAIGLGQATTANGLVKSAGLQTFYSRKAVKYLLEVNTTGGSPLAKLEVRQAISKAIDRTAYTKTVLQSTGDPSVQAFSPSNAGYDSALDAPAELKAQPAEAKALLKKAGVSGLKISILALAGSTTNAEVLQQQLADVGITASIETQSNFAGLIQGWQSGKYDTYIGSVDTWDPAAMIRSGLTTMPQSGGVPDYLKDAVAKADSAALGDARDQAFHEVNKILTEKPVHIPLADADNGLIASGKVVGLDTVRLLSFSPAFEMRRIGLSS</sequence>
<reference evidence="2" key="1">
    <citation type="submission" date="2016-10" db="EMBL/GenBank/DDBJ databases">
        <title>Genome sequence of Streptomyces mangrovisoli MUSC 149.</title>
        <authorList>
            <person name="Lee L.-H."/>
            <person name="Ser H.-L."/>
        </authorList>
    </citation>
    <scope>NUCLEOTIDE SEQUENCE [LARGE SCALE GENOMIC DNA]</scope>
    <source>
        <strain evidence="2">MUSC 149</strain>
    </source>
</reference>
<proteinExistence type="predicted"/>
<evidence type="ECO:0000259" key="1">
    <source>
        <dbReference type="Pfam" id="PF00496"/>
    </source>
</evidence>
<gene>
    <name evidence="2" type="ORF">WN71_025870</name>
</gene>
<dbReference type="EMBL" id="LAVA02000066">
    <property type="protein sequence ID" value="OIJ65028.1"/>
    <property type="molecule type" value="Genomic_DNA"/>
</dbReference>
<dbReference type="STRING" id="1428628.WN71_025870"/>
<dbReference type="PROSITE" id="PS51318">
    <property type="entry name" value="TAT"/>
    <property type="match status" value="1"/>
</dbReference>
<comment type="caution">
    <text evidence="2">The sequence shown here is derived from an EMBL/GenBank/DDBJ whole genome shotgun (WGS) entry which is preliminary data.</text>
</comment>
<dbReference type="PROSITE" id="PS51257">
    <property type="entry name" value="PROKAR_LIPOPROTEIN"/>
    <property type="match status" value="1"/>
</dbReference>
<dbReference type="InterPro" id="IPR006311">
    <property type="entry name" value="TAT_signal"/>
</dbReference>
<organism evidence="2 3">
    <name type="scientific">Streptomyces mangrovisoli</name>
    <dbReference type="NCBI Taxonomy" id="1428628"/>
    <lineage>
        <taxon>Bacteria</taxon>
        <taxon>Bacillati</taxon>
        <taxon>Actinomycetota</taxon>
        <taxon>Actinomycetes</taxon>
        <taxon>Kitasatosporales</taxon>
        <taxon>Streptomycetaceae</taxon>
        <taxon>Streptomyces</taxon>
    </lineage>
</organism>
<dbReference type="PIRSF" id="PIRSF002741">
    <property type="entry name" value="MppA"/>
    <property type="match status" value="1"/>
</dbReference>
<evidence type="ECO:0000313" key="2">
    <source>
        <dbReference type="EMBL" id="OIJ65028.1"/>
    </source>
</evidence>
<dbReference type="GO" id="GO:0042597">
    <property type="term" value="C:periplasmic space"/>
    <property type="evidence" value="ECO:0007669"/>
    <property type="project" value="UniProtKB-ARBA"/>
</dbReference>
<keyword evidence="3" id="KW-1185">Reference proteome</keyword>
<evidence type="ECO:0000313" key="3">
    <source>
        <dbReference type="Proteomes" id="UP000034196"/>
    </source>
</evidence>
<accession>A0A1J4NU18</accession>
<dbReference type="Gene3D" id="3.40.190.10">
    <property type="entry name" value="Periplasmic binding protein-like II"/>
    <property type="match status" value="1"/>
</dbReference>
<name>A0A1J4NU18_9ACTN</name>
<dbReference type="RefSeq" id="WP_046585690.1">
    <property type="nucleotide sequence ID" value="NZ_LAVA02000066.1"/>
</dbReference>
<dbReference type="Proteomes" id="UP000034196">
    <property type="component" value="Unassembled WGS sequence"/>
</dbReference>
<dbReference type="InterPro" id="IPR039424">
    <property type="entry name" value="SBP_5"/>
</dbReference>
<dbReference type="InterPro" id="IPR030678">
    <property type="entry name" value="Peptide/Ni-bd"/>
</dbReference>
<dbReference type="GO" id="GO:0015833">
    <property type="term" value="P:peptide transport"/>
    <property type="evidence" value="ECO:0007669"/>
    <property type="project" value="TreeGrafter"/>
</dbReference>
<dbReference type="Gene3D" id="3.10.105.10">
    <property type="entry name" value="Dipeptide-binding Protein, Domain 3"/>
    <property type="match status" value="1"/>
</dbReference>
<dbReference type="GO" id="GO:0043190">
    <property type="term" value="C:ATP-binding cassette (ABC) transporter complex"/>
    <property type="evidence" value="ECO:0007669"/>
    <property type="project" value="InterPro"/>
</dbReference>
<dbReference type="InterPro" id="IPR000914">
    <property type="entry name" value="SBP_5_dom"/>
</dbReference>
<dbReference type="PANTHER" id="PTHR30290">
    <property type="entry name" value="PERIPLASMIC BINDING COMPONENT OF ABC TRANSPORTER"/>
    <property type="match status" value="1"/>
</dbReference>
<dbReference type="GO" id="GO:1904680">
    <property type="term" value="F:peptide transmembrane transporter activity"/>
    <property type="evidence" value="ECO:0007669"/>
    <property type="project" value="TreeGrafter"/>
</dbReference>
<dbReference type="Pfam" id="PF00496">
    <property type="entry name" value="SBP_bac_5"/>
    <property type="match status" value="1"/>
</dbReference>
<feature type="domain" description="Solute-binding protein family 5" evidence="1">
    <location>
        <begin position="95"/>
        <end position="437"/>
    </location>
</feature>
<dbReference type="OrthoDB" id="9803988at2"/>